<protein>
    <submittedName>
        <fullName evidence="3">Uncharacterized protein</fullName>
    </submittedName>
</protein>
<dbReference type="RefSeq" id="XP_005791411.1">
    <property type="nucleotide sequence ID" value="XM_005791354.1"/>
</dbReference>
<keyword evidence="4" id="KW-1185">Reference proteome</keyword>
<reference evidence="4" key="1">
    <citation type="journal article" date="2013" name="Nature">
        <title>Pan genome of the phytoplankton Emiliania underpins its global distribution.</title>
        <authorList>
            <person name="Read B.A."/>
            <person name="Kegel J."/>
            <person name="Klute M.J."/>
            <person name="Kuo A."/>
            <person name="Lefebvre S.C."/>
            <person name="Maumus F."/>
            <person name="Mayer C."/>
            <person name="Miller J."/>
            <person name="Monier A."/>
            <person name="Salamov A."/>
            <person name="Young J."/>
            <person name="Aguilar M."/>
            <person name="Claverie J.M."/>
            <person name="Frickenhaus S."/>
            <person name="Gonzalez K."/>
            <person name="Herman E.K."/>
            <person name="Lin Y.C."/>
            <person name="Napier J."/>
            <person name="Ogata H."/>
            <person name="Sarno A.F."/>
            <person name="Shmutz J."/>
            <person name="Schroeder D."/>
            <person name="de Vargas C."/>
            <person name="Verret F."/>
            <person name="von Dassow P."/>
            <person name="Valentin K."/>
            <person name="Van de Peer Y."/>
            <person name="Wheeler G."/>
            <person name="Dacks J.B."/>
            <person name="Delwiche C.F."/>
            <person name="Dyhrman S.T."/>
            <person name="Glockner G."/>
            <person name="John U."/>
            <person name="Richards T."/>
            <person name="Worden A.Z."/>
            <person name="Zhang X."/>
            <person name="Grigoriev I.V."/>
            <person name="Allen A.E."/>
            <person name="Bidle K."/>
            <person name="Borodovsky M."/>
            <person name="Bowler C."/>
            <person name="Brownlee C."/>
            <person name="Cock J.M."/>
            <person name="Elias M."/>
            <person name="Gladyshev V.N."/>
            <person name="Groth M."/>
            <person name="Guda C."/>
            <person name="Hadaegh A."/>
            <person name="Iglesias-Rodriguez M.D."/>
            <person name="Jenkins J."/>
            <person name="Jones B.M."/>
            <person name="Lawson T."/>
            <person name="Leese F."/>
            <person name="Lindquist E."/>
            <person name="Lobanov A."/>
            <person name="Lomsadze A."/>
            <person name="Malik S.B."/>
            <person name="Marsh M.E."/>
            <person name="Mackinder L."/>
            <person name="Mock T."/>
            <person name="Mueller-Roeber B."/>
            <person name="Pagarete A."/>
            <person name="Parker M."/>
            <person name="Probert I."/>
            <person name="Quesneville H."/>
            <person name="Raines C."/>
            <person name="Rensing S.A."/>
            <person name="Riano-Pachon D.M."/>
            <person name="Richier S."/>
            <person name="Rokitta S."/>
            <person name="Shiraiwa Y."/>
            <person name="Soanes D.M."/>
            <person name="van der Giezen M."/>
            <person name="Wahlund T.M."/>
            <person name="Williams B."/>
            <person name="Wilson W."/>
            <person name="Wolfe G."/>
            <person name="Wurch L.L."/>
        </authorList>
    </citation>
    <scope>NUCLEOTIDE SEQUENCE</scope>
</reference>
<dbReference type="KEGG" id="ehx:EMIHUDRAFT_223821"/>
<feature type="region of interest" description="Disordered" evidence="2">
    <location>
        <begin position="94"/>
        <end position="116"/>
    </location>
</feature>
<organism evidence="3 4">
    <name type="scientific">Emiliania huxleyi (strain CCMP1516)</name>
    <dbReference type="NCBI Taxonomy" id="280463"/>
    <lineage>
        <taxon>Eukaryota</taxon>
        <taxon>Haptista</taxon>
        <taxon>Haptophyta</taxon>
        <taxon>Prymnesiophyceae</taxon>
        <taxon>Isochrysidales</taxon>
        <taxon>Noelaerhabdaceae</taxon>
        <taxon>Emiliania</taxon>
    </lineage>
</organism>
<dbReference type="EnsemblProtists" id="EOD38982">
    <property type="protein sequence ID" value="EOD38982"/>
    <property type="gene ID" value="EMIHUDRAFT_223821"/>
</dbReference>
<dbReference type="Proteomes" id="UP000013827">
    <property type="component" value="Unassembled WGS sequence"/>
</dbReference>
<dbReference type="PaxDb" id="2903-EOD38982"/>
<evidence type="ECO:0000256" key="2">
    <source>
        <dbReference type="SAM" id="MobiDB-lite"/>
    </source>
</evidence>
<reference evidence="3" key="2">
    <citation type="submission" date="2024-10" db="UniProtKB">
        <authorList>
            <consortium name="EnsemblProtists"/>
        </authorList>
    </citation>
    <scope>IDENTIFICATION</scope>
</reference>
<sequence>MADEALRLGDASAEKVEQDLASHMGLLAIRLLLASAMATVRAYEDIEARRGRDGGDVRDVRCCRDVRSWAEVCAAAREREFKILARDSEKARKGRRAAEAAGEPEVAPSPAPPPVFKTLREKKAAQASAEGWAAEVARAEELYEELRERAPQHCRRGGKWAREKFVMAVQGEFPRARGAGVPKGTVLCLGRVLDAHDEQDDAEGGHRDWEEDPLGFDTNPMLLRAMCMAFE</sequence>
<feature type="coiled-coil region" evidence="1">
    <location>
        <begin position="129"/>
        <end position="156"/>
    </location>
</feature>
<name>A0A0D3KT97_EMIH1</name>
<evidence type="ECO:0000313" key="4">
    <source>
        <dbReference type="Proteomes" id="UP000013827"/>
    </source>
</evidence>
<dbReference type="HOGENOM" id="CLU_102744_0_0_1"/>
<dbReference type="GeneID" id="17284253"/>
<keyword evidence="1" id="KW-0175">Coiled coil</keyword>
<dbReference type="AlphaFoldDB" id="A0A0D3KT97"/>
<proteinExistence type="predicted"/>
<accession>A0A0D3KT97</accession>
<evidence type="ECO:0000256" key="1">
    <source>
        <dbReference type="SAM" id="Coils"/>
    </source>
</evidence>
<evidence type="ECO:0000313" key="3">
    <source>
        <dbReference type="EnsemblProtists" id="EOD38982"/>
    </source>
</evidence>